<evidence type="ECO:0000313" key="4">
    <source>
        <dbReference type="Proteomes" id="UP000258309"/>
    </source>
</evidence>
<evidence type="ECO:0000256" key="1">
    <source>
        <dbReference type="ARBA" id="ARBA00008383"/>
    </source>
</evidence>
<dbReference type="Proteomes" id="UP000258309">
    <property type="component" value="Unassembled WGS sequence"/>
</dbReference>
<dbReference type="Gene3D" id="3.40.50.10540">
    <property type="entry name" value="Crotonobetainyl-coa:carnitine coa-transferase, domain 1"/>
    <property type="match status" value="1"/>
</dbReference>
<dbReference type="AlphaFoldDB" id="A0A3E2GXQ3"/>
<dbReference type="InterPro" id="IPR044855">
    <property type="entry name" value="CoA-Trfase_III_dom3_sf"/>
</dbReference>
<keyword evidence="4" id="KW-1185">Reference proteome</keyword>
<accession>A0A3E2GXQ3</accession>
<sequence length="451" mass="49282">MRRATIGALQADFAASFRLGTPILLKYKPLLGMKLTPRSRYYSASQVAGGPLDGIKILDLSRVLAGPFCTQILADYGADVLKVEHPIGDDTRLWREEGEEKIWKPEETDMSLYFSTINRNKRSISLNLKHEKGKEILLQLVKKADIVVDNFIPGKLEELGVGYETLRQINPRIIHASISGYGAGGPYAKRAGYDVIAAAEGGLLHITGESDGPPTKPGVGIMDLCTGLYVHGAVLAALQAREKSGLGQKVDGSLFETTLSLLCNVGMSWLNLGREAKRWGTGHPSIVPYEAFETKDSYLVAGAVNNRQFQNICRLLGNDNLAKDPRFTSNGARVSNRKDLKVILDHLFSERTTEEWLAVFEGSGMPYGPINTLEKAFSHPQTAARDMILTVDQHSAASGQVRVLGVPVKFSETKPSVREGPPSLGQHTDEVLQENGFSKEAISDLRKEGVL</sequence>
<dbReference type="GO" id="GO:0005739">
    <property type="term" value="C:mitochondrion"/>
    <property type="evidence" value="ECO:0007669"/>
    <property type="project" value="TreeGrafter"/>
</dbReference>
<keyword evidence="2" id="KW-0808">Transferase</keyword>
<gene>
    <name evidence="3" type="ORF">B7463_g10446</name>
</gene>
<dbReference type="SUPFAM" id="SSF89796">
    <property type="entry name" value="CoA-transferase family III (CaiB/BaiF)"/>
    <property type="match status" value="1"/>
</dbReference>
<protein>
    <submittedName>
        <fullName evidence="3">Uncharacterized protein</fullName>
    </submittedName>
</protein>
<feature type="non-terminal residue" evidence="3">
    <location>
        <position position="1"/>
    </location>
</feature>
<dbReference type="InterPro" id="IPR003673">
    <property type="entry name" value="CoA-Trfase_fam_III"/>
</dbReference>
<dbReference type="GO" id="GO:0047369">
    <property type="term" value="F:succinate-hydroxymethylglutarate CoA-transferase activity"/>
    <property type="evidence" value="ECO:0007669"/>
    <property type="project" value="TreeGrafter"/>
</dbReference>
<comment type="similarity">
    <text evidence="1">Belongs to the CoA-transferase III family.</text>
</comment>
<dbReference type="InterPro" id="IPR023606">
    <property type="entry name" value="CoA-Trfase_III_dom_1_sf"/>
</dbReference>
<evidence type="ECO:0000256" key="2">
    <source>
        <dbReference type="ARBA" id="ARBA00022679"/>
    </source>
</evidence>
<dbReference type="OrthoDB" id="5863171at2759"/>
<dbReference type="InterPro" id="IPR050483">
    <property type="entry name" value="CoA-transferase_III_domain"/>
</dbReference>
<proteinExistence type="inferred from homology"/>
<reference evidence="3 4" key="1">
    <citation type="submission" date="2018-05" db="EMBL/GenBank/DDBJ databases">
        <title>Draft genome sequence of Scytalidium lignicola DSM 105466, a ubiquitous saprotrophic fungus.</title>
        <authorList>
            <person name="Buettner E."/>
            <person name="Gebauer A.M."/>
            <person name="Hofrichter M."/>
            <person name="Liers C."/>
            <person name="Kellner H."/>
        </authorList>
    </citation>
    <scope>NUCLEOTIDE SEQUENCE [LARGE SCALE GENOMIC DNA]</scope>
    <source>
        <strain evidence="3 4">DSM 105466</strain>
    </source>
</reference>
<dbReference type="STRING" id="5539.A0A3E2GXQ3"/>
<evidence type="ECO:0000313" key="3">
    <source>
        <dbReference type="EMBL" id="RFU25899.1"/>
    </source>
</evidence>
<dbReference type="OMA" id="RTGNIMP"/>
<feature type="non-terminal residue" evidence="3">
    <location>
        <position position="451"/>
    </location>
</feature>
<name>A0A3E2GXQ3_SCYLI</name>
<dbReference type="Gene3D" id="3.30.1540.10">
    <property type="entry name" value="formyl-coa transferase, domain 3"/>
    <property type="match status" value="1"/>
</dbReference>
<dbReference type="Pfam" id="PF02515">
    <property type="entry name" value="CoA_transf_3"/>
    <property type="match status" value="1"/>
</dbReference>
<dbReference type="EMBL" id="NCSJ02000297">
    <property type="protein sequence ID" value="RFU25899.1"/>
    <property type="molecule type" value="Genomic_DNA"/>
</dbReference>
<dbReference type="PANTHER" id="PTHR48207:SF3">
    <property type="entry name" value="SUCCINATE--HYDROXYMETHYLGLUTARATE COA-TRANSFERASE"/>
    <property type="match status" value="1"/>
</dbReference>
<dbReference type="PANTHER" id="PTHR48207">
    <property type="entry name" value="SUCCINATE--HYDROXYMETHYLGLUTARATE COA-TRANSFERASE"/>
    <property type="match status" value="1"/>
</dbReference>
<comment type="caution">
    <text evidence="3">The sequence shown here is derived from an EMBL/GenBank/DDBJ whole genome shotgun (WGS) entry which is preliminary data.</text>
</comment>
<organism evidence="3 4">
    <name type="scientific">Scytalidium lignicola</name>
    <name type="common">Hyphomycete</name>
    <dbReference type="NCBI Taxonomy" id="5539"/>
    <lineage>
        <taxon>Eukaryota</taxon>
        <taxon>Fungi</taxon>
        <taxon>Dikarya</taxon>
        <taxon>Ascomycota</taxon>
        <taxon>Pezizomycotina</taxon>
        <taxon>Leotiomycetes</taxon>
        <taxon>Leotiomycetes incertae sedis</taxon>
        <taxon>Scytalidium</taxon>
    </lineage>
</organism>